<proteinExistence type="predicted"/>
<feature type="region of interest" description="Disordered" evidence="1">
    <location>
        <begin position="27"/>
        <end position="65"/>
    </location>
</feature>
<evidence type="ECO:0000313" key="3">
    <source>
        <dbReference type="EMBL" id="KAF3276383.1"/>
    </source>
</evidence>
<protein>
    <submittedName>
        <fullName evidence="3">Uncharacterized protein</fullName>
    </submittedName>
</protein>
<name>A0A7C8V4N5_ORBOL</name>
<dbReference type="OrthoDB" id="10426246at2759"/>
<evidence type="ECO:0000256" key="1">
    <source>
        <dbReference type="SAM" id="MobiDB-lite"/>
    </source>
</evidence>
<gene>
    <name evidence="3" type="ORF">TWF970_006340</name>
</gene>
<feature type="signal peptide" evidence="2">
    <location>
        <begin position="1"/>
        <end position="20"/>
    </location>
</feature>
<keyword evidence="2" id="KW-0732">Signal</keyword>
<feature type="compositionally biased region" description="Polar residues" evidence="1">
    <location>
        <begin position="27"/>
        <end position="37"/>
    </location>
</feature>
<evidence type="ECO:0000256" key="2">
    <source>
        <dbReference type="SAM" id="SignalP"/>
    </source>
</evidence>
<dbReference type="AlphaFoldDB" id="A0A7C8V4N5"/>
<sequence>MHILSTATLIVTSLATLVVAIPIPISTTSDGISNTPNAGGVQQGSMSRRSTTTTTGGSSREMNIKVNIKRSDQDSRVRLDTRAFLETFSGGFRE</sequence>
<organism evidence="3 4">
    <name type="scientific">Orbilia oligospora</name>
    <name type="common">Nematode-trapping fungus</name>
    <name type="synonym">Arthrobotrys oligospora</name>
    <dbReference type="NCBI Taxonomy" id="2813651"/>
    <lineage>
        <taxon>Eukaryota</taxon>
        <taxon>Fungi</taxon>
        <taxon>Dikarya</taxon>
        <taxon>Ascomycota</taxon>
        <taxon>Pezizomycotina</taxon>
        <taxon>Orbiliomycetes</taxon>
        <taxon>Orbiliales</taxon>
        <taxon>Orbiliaceae</taxon>
        <taxon>Orbilia</taxon>
    </lineage>
</organism>
<evidence type="ECO:0000313" key="4">
    <source>
        <dbReference type="Proteomes" id="UP000474640"/>
    </source>
</evidence>
<feature type="chain" id="PRO_5029021602" evidence="2">
    <location>
        <begin position="21"/>
        <end position="94"/>
    </location>
</feature>
<dbReference type="Proteomes" id="UP000474640">
    <property type="component" value="Unassembled WGS sequence"/>
</dbReference>
<comment type="caution">
    <text evidence="3">The sequence shown here is derived from an EMBL/GenBank/DDBJ whole genome shotgun (WGS) entry which is preliminary data.</text>
</comment>
<feature type="compositionally biased region" description="Low complexity" evidence="1">
    <location>
        <begin position="44"/>
        <end position="60"/>
    </location>
</feature>
<dbReference type="EMBL" id="JAABOJ010000033">
    <property type="protein sequence ID" value="KAF3276383.1"/>
    <property type="molecule type" value="Genomic_DNA"/>
</dbReference>
<accession>A0A7C8V4N5</accession>
<reference evidence="3 4" key="1">
    <citation type="submission" date="2020-01" db="EMBL/GenBank/DDBJ databases">
        <authorList>
            <person name="Palmer J.M."/>
        </authorList>
    </citation>
    <scope>NUCLEOTIDE SEQUENCE [LARGE SCALE GENOMIC DNA]</scope>
    <source>
        <strain evidence="3 4">TWF970</strain>
    </source>
</reference>